<dbReference type="InterPro" id="IPR020449">
    <property type="entry name" value="Tscrpt_reg_AraC-type_HTH"/>
</dbReference>
<gene>
    <name evidence="13" type="ORF">H8S37_13665</name>
</gene>
<dbReference type="GO" id="GO:0000160">
    <property type="term" value="P:phosphorelay signal transduction system"/>
    <property type="evidence" value="ECO:0007669"/>
    <property type="project" value="UniProtKB-KW"/>
</dbReference>
<dbReference type="SMART" id="SM00448">
    <property type="entry name" value="REC"/>
    <property type="match status" value="1"/>
</dbReference>
<keyword evidence="14" id="KW-1185">Reference proteome</keyword>
<keyword evidence="5" id="KW-0902">Two-component regulatory system</keyword>
<keyword evidence="4 10" id="KW-0597">Phosphoprotein</keyword>
<feature type="domain" description="Response regulatory" evidence="12">
    <location>
        <begin position="3"/>
        <end position="120"/>
    </location>
</feature>
<evidence type="ECO:0000256" key="5">
    <source>
        <dbReference type="ARBA" id="ARBA00023012"/>
    </source>
</evidence>
<dbReference type="Pfam" id="PF00072">
    <property type="entry name" value="Response_reg"/>
    <property type="match status" value="1"/>
</dbReference>
<accession>A0A923LKK4</accession>
<keyword evidence="8" id="KW-0804">Transcription</keyword>
<evidence type="ECO:0000259" key="11">
    <source>
        <dbReference type="PROSITE" id="PS01124"/>
    </source>
</evidence>
<dbReference type="PANTHER" id="PTHR42713">
    <property type="entry name" value="HISTIDINE KINASE-RELATED"/>
    <property type="match status" value="1"/>
</dbReference>
<dbReference type="SUPFAM" id="SSF46689">
    <property type="entry name" value="Homeodomain-like"/>
    <property type="match status" value="2"/>
</dbReference>
<evidence type="ECO:0000259" key="12">
    <source>
        <dbReference type="PROSITE" id="PS50110"/>
    </source>
</evidence>
<dbReference type="Pfam" id="PF12833">
    <property type="entry name" value="HTH_18"/>
    <property type="match status" value="1"/>
</dbReference>
<keyword evidence="7" id="KW-0238">DNA-binding</keyword>
<comment type="caution">
    <text evidence="13">The sequence shown here is derived from an EMBL/GenBank/DDBJ whole genome shotgun (WGS) entry which is preliminary data.</text>
</comment>
<dbReference type="PRINTS" id="PR00032">
    <property type="entry name" value="HTHARAC"/>
</dbReference>
<dbReference type="PANTHER" id="PTHR42713:SF3">
    <property type="entry name" value="TRANSCRIPTIONAL REGULATORY PROTEIN HPTR"/>
    <property type="match status" value="1"/>
</dbReference>
<dbReference type="SMART" id="SM00342">
    <property type="entry name" value="HTH_ARAC"/>
    <property type="match status" value="1"/>
</dbReference>
<dbReference type="InterPro" id="IPR009057">
    <property type="entry name" value="Homeodomain-like_sf"/>
</dbReference>
<evidence type="ECO:0000256" key="8">
    <source>
        <dbReference type="ARBA" id="ARBA00023163"/>
    </source>
</evidence>
<keyword evidence="3" id="KW-0963">Cytoplasm</keyword>
<dbReference type="GO" id="GO:0043565">
    <property type="term" value="F:sequence-specific DNA binding"/>
    <property type="evidence" value="ECO:0007669"/>
    <property type="project" value="InterPro"/>
</dbReference>
<dbReference type="Gene3D" id="3.40.50.2300">
    <property type="match status" value="1"/>
</dbReference>
<evidence type="ECO:0000256" key="2">
    <source>
        <dbReference type="ARBA" id="ARBA00018672"/>
    </source>
</evidence>
<evidence type="ECO:0000256" key="3">
    <source>
        <dbReference type="ARBA" id="ARBA00022490"/>
    </source>
</evidence>
<feature type="modified residue" description="4-aspartylphosphate" evidence="10">
    <location>
        <position position="55"/>
    </location>
</feature>
<dbReference type="InterPro" id="IPR001789">
    <property type="entry name" value="Sig_transdc_resp-reg_receiver"/>
</dbReference>
<proteinExistence type="predicted"/>
<dbReference type="SUPFAM" id="SSF52172">
    <property type="entry name" value="CheY-like"/>
    <property type="match status" value="1"/>
</dbReference>
<sequence>MFKILVADDEPTGLNHVCTILEKKCPQYEIMAVAENGKQALEMIRKERPDILITDIKMPVMDGIELISRVKKEFPEVLSVIVSGYSEFEYAKEAIQSGVCDYLLKPLVPSDMQKLMEQLEIRIKTFYYTQRNKILRALCNGKHLEEKQKVSRYFPAGQYYAAVFRQNGLPRRFSKKNGVEIFSMEEEKIYIYGRDEMESLYLIPQKLLFQETFLQITERIFEKEQRLKKGAYVTGIAYGKEFTLENLPEVAERLYRKLDESIVIGKNRLIWDTEKKQESKEDEQEKKEIEYIEYLIRYKESAKLLNEIKKLFYLWDKCECSQLHVESNIKYLFRMFQNVYSTEQSFSEIEFWIDDVFYYASDMTELEENVTDLLKQCIPDSGKENMDNKEALFSSILSYLNAHIRESLSLGDICREFGVSQTSLSRMFRTYQETSFSNYLTEIRINKAKEIMEKAPESYVKDIAERCGYSDQFYFSRIFRSVTGMCPKEYMEQQL</sequence>
<dbReference type="Proteomes" id="UP000652477">
    <property type="component" value="Unassembled WGS sequence"/>
</dbReference>
<dbReference type="AlphaFoldDB" id="A0A923LKK4"/>
<evidence type="ECO:0000313" key="14">
    <source>
        <dbReference type="Proteomes" id="UP000652477"/>
    </source>
</evidence>
<dbReference type="Gene3D" id="1.10.10.60">
    <property type="entry name" value="Homeodomain-like"/>
    <property type="match status" value="2"/>
</dbReference>
<dbReference type="InterPro" id="IPR018060">
    <property type="entry name" value="HTH_AraC"/>
</dbReference>
<evidence type="ECO:0000256" key="7">
    <source>
        <dbReference type="ARBA" id="ARBA00023125"/>
    </source>
</evidence>
<evidence type="ECO:0000256" key="9">
    <source>
        <dbReference type="ARBA" id="ARBA00024867"/>
    </source>
</evidence>
<dbReference type="GO" id="GO:0005737">
    <property type="term" value="C:cytoplasm"/>
    <property type="evidence" value="ECO:0007669"/>
    <property type="project" value="UniProtKB-SubCell"/>
</dbReference>
<name>A0A923LKK4_9FIRM</name>
<dbReference type="CDD" id="cd17536">
    <property type="entry name" value="REC_YesN-like"/>
    <property type="match status" value="1"/>
</dbReference>
<evidence type="ECO:0000313" key="13">
    <source>
        <dbReference type="EMBL" id="MBC5689959.1"/>
    </source>
</evidence>
<dbReference type="PROSITE" id="PS01124">
    <property type="entry name" value="HTH_ARAC_FAMILY_2"/>
    <property type="match status" value="1"/>
</dbReference>
<comment type="subcellular location">
    <subcellularLocation>
        <location evidence="1">Cytoplasm</location>
    </subcellularLocation>
</comment>
<feature type="domain" description="HTH araC/xylS-type" evidence="11">
    <location>
        <begin position="394"/>
        <end position="493"/>
    </location>
</feature>
<keyword evidence="6" id="KW-0805">Transcription regulation</keyword>
<dbReference type="EMBL" id="JACOPF010000003">
    <property type="protein sequence ID" value="MBC5689959.1"/>
    <property type="molecule type" value="Genomic_DNA"/>
</dbReference>
<dbReference type="InterPro" id="IPR011006">
    <property type="entry name" value="CheY-like_superfamily"/>
</dbReference>
<dbReference type="PROSITE" id="PS50110">
    <property type="entry name" value="RESPONSE_REGULATORY"/>
    <property type="match status" value="1"/>
</dbReference>
<evidence type="ECO:0000256" key="1">
    <source>
        <dbReference type="ARBA" id="ARBA00004496"/>
    </source>
</evidence>
<dbReference type="InterPro" id="IPR051552">
    <property type="entry name" value="HptR"/>
</dbReference>
<dbReference type="GO" id="GO:0003700">
    <property type="term" value="F:DNA-binding transcription factor activity"/>
    <property type="evidence" value="ECO:0007669"/>
    <property type="project" value="InterPro"/>
</dbReference>
<organism evidence="13 14">
    <name type="scientific">Mediterraneibacter hominis</name>
    <dbReference type="NCBI Taxonomy" id="2763054"/>
    <lineage>
        <taxon>Bacteria</taxon>
        <taxon>Bacillati</taxon>
        <taxon>Bacillota</taxon>
        <taxon>Clostridia</taxon>
        <taxon>Lachnospirales</taxon>
        <taxon>Lachnospiraceae</taxon>
        <taxon>Mediterraneibacter</taxon>
    </lineage>
</organism>
<evidence type="ECO:0000256" key="6">
    <source>
        <dbReference type="ARBA" id="ARBA00023015"/>
    </source>
</evidence>
<comment type="function">
    <text evidence="9">May play the central regulatory role in sporulation. It may be an element of the effector pathway responsible for the activation of sporulation genes in response to nutritional stress. Spo0A may act in concert with spo0H (a sigma factor) to control the expression of some genes that are critical to the sporulation process.</text>
</comment>
<protein>
    <recommendedName>
        <fullName evidence="2">Stage 0 sporulation protein A homolog</fullName>
    </recommendedName>
</protein>
<evidence type="ECO:0000256" key="10">
    <source>
        <dbReference type="PROSITE-ProRule" id="PRU00169"/>
    </source>
</evidence>
<evidence type="ECO:0000256" key="4">
    <source>
        <dbReference type="ARBA" id="ARBA00022553"/>
    </source>
</evidence>
<reference evidence="13" key="1">
    <citation type="submission" date="2020-08" db="EMBL/GenBank/DDBJ databases">
        <title>Genome public.</title>
        <authorList>
            <person name="Liu C."/>
            <person name="Sun Q."/>
        </authorList>
    </citation>
    <scope>NUCLEOTIDE SEQUENCE</scope>
    <source>
        <strain evidence="13">NSJ-55</strain>
    </source>
</reference>
<dbReference type="RefSeq" id="WP_186876621.1">
    <property type="nucleotide sequence ID" value="NZ_JACOPF010000003.1"/>
</dbReference>